<protein>
    <submittedName>
        <fullName evidence="6">Spectrin beta erythrocytic</fullName>
    </submittedName>
</protein>
<reference evidence="7" key="2">
    <citation type="submission" date="2017-12" db="EMBL/GenBank/DDBJ databases">
        <title>Genome sequence of the Bar-tailed Godwit (Limosa lapponica baueri).</title>
        <authorList>
            <person name="Lima N.C.B."/>
            <person name="Parody-Merino A.M."/>
            <person name="Battley P.F."/>
            <person name="Fidler A.E."/>
            <person name="Prosdocimi F."/>
        </authorList>
    </citation>
    <scope>NUCLEOTIDE SEQUENCE [LARGE SCALE GENOMIC DNA]</scope>
</reference>
<dbReference type="SUPFAM" id="SSF47576">
    <property type="entry name" value="Calponin-homology domain, CH-domain"/>
    <property type="match status" value="1"/>
</dbReference>
<dbReference type="FunFam" id="1.20.58.60:FF:000033">
    <property type="entry name" value="Spectrin beta chain"/>
    <property type="match status" value="1"/>
</dbReference>
<dbReference type="SMART" id="SM00150">
    <property type="entry name" value="SPEC"/>
    <property type="match status" value="8"/>
</dbReference>
<evidence type="ECO:0000313" key="6">
    <source>
        <dbReference type="EMBL" id="PKU32415.1"/>
    </source>
</evidence>
<evidence type="ECO:0000256" key="2">
    <source>
        <dbReference type="ARBA" id="ARBA00023203"/>
    </source>
</evidence>
<accession>A0A2I0TF64</accession>
<dbReference type="Pfam" id="PF00307">
    <property type="entry name" value="CH"/>
    <property type="match status" value="1"/>
</dbReference>
<dbReference type="FunFam" id="1.20.58.60:FF:000172">
    <property type="entry name" value="Spectrin beta chain"/>
    <property type="match status" value="1"/>
</dbReference>
<dbReference type="PROSITE" id="PS50021">
    <property type="entry name" value="CH"/>
    <property type="match status" value="1"/>
</dbReference>
<dbReference type="Gene3D" id="1.20.58.60">
    <property type="match status" value="7"/>
</dbReference>
<name>A0A2I0TF64_LIMLA</name>
<dbReference type="Gene3D" id="1.10.418.10">
    <property type="entry name" value="Calponin-like domain"/>
    <property type="match status" value="1"/>
</dbReference>
<dbReference type="PANTHER" id="PTHR11915">
    <property type="entry name" value="SPECTRIN/FILAMIN RELATED CYTOSKELETAL PROTEIN"/>
    <property type="match status" value="1"/>
</dbReference>
<dbReference type="InterPro" id="IPR001715">
    <property type="entry name" value="CH_dom"/>
</dbReference>
<evidence type="ECO:0000313" key="7">
    <source>
        <dbReference type="Proteomes" id="UP000233556"/>
    </source>
</evidence>
<evidence type="ECO:0000256" key="4">
    <source>
        <dbReference type="SAM" id="MobiDB-lite"/>
    </source>
</evidence>
<evidence type="ECO:0000256" key="3">
    <source>
        <dbReference type="SAM" id="Coils"/>
    </source>
</evidence>
<dbReference type="EMBL" id="KZ511330">
    <property type="protein sequence ID" value="PKU32415.1"/>
    <property type="molecule type" value="Genomic_DNA"/>
</dbReference>
<dbReference type="InterPro" id="IPR018159">
    <property type="entry name" value="Spectrin/alpha-actinin"/>
</dbReference>
<dbReference type="OrthoDB" id="5865767at2759"/>
<feature type="domain" description="Calponin-homology (CH)" evidence="5">
    <location>
        <begin position="1"/>
        <end position="90"/>
    </location>
</feature>
<feature type="coiled-coil region" evidence="3">
    <location>
        <begin position="226"/>
        <end position="260"/>
    </location>
</feature>
<gene>
    <name evidence="6" type="ORF">llap_17283</name>
</gene>
<keyword evidence="3" id="KW-0175">Coiled coil</keyword>
<feature type="region of interest" description="Disordered" evidence="4">
    <location>
        <begin position="787"/>
        <end position="806"/>
    </location>
</feature>
<organism evidence="6 7">
    <name type="scientific">Limosa lapponica baueri</name>
    <dbReference type="NCBI Taxonomy" id="1758121"/>
    <lineage>
        <taxon>Eukaryota</taxon>
        <taxon>Metazoa</taxon>
        <taxon>Chordata</taxon>
        <taxon>Craniata</taxon>
        <taxon>Vertebrata</taxon>
        <taxon>Euteleostomi</taxon>
        <taxon>Archelosauria</taxon>
        <taxon>Archosauria</taxon>
        <taxon>Dinosauria</taxon>
        <taxon>Saurischia</taxon>
        <taxon>Theropoda</taxon>
        <taxon>Coelurosauria</taxon>
        <taxon>Aves</taxon>
        <taxon>Neognathae</taxon>
        <taxon>Neoaves</taxon>
        <taxon>Charadriiformes</taxon>
        <taxon>Scolopacidae</taxon>
        <taxon>Limosa</taxon>
    </lineage>
</organism>
<dbReference type="GO" id="GO:0003779">
    <property type="term" value="F:actin binding"/>
    <property type="evidence" value="ECO:0007669"/>
    <property type="project" value="UniProtKB-KW"/>
</dbReference>
<proteinExistence type="predicted"/>
<keyword evidence="2" id="KW-0009">Actin-binding</keyword>
<dbReference type="FunFam" id="1.20.58.60:FF:000019">
    <property type="entry name" value="Spectrin beta chain"/>
    <property type="match status" value="1"/>
</dbReference>
<dbReference type="Pfam" id="PF00435">
    <property type="entry name" value="Spectrin"/>
    <property type="match status" value="8"/>
</dbReference>
<reference evidence="7" key="1">
    <citation type="submission" date="2017-11" db="EMBL/GenBank/DDBJ databases">
        <authorList>
            <person name="Lima N.C."/>
            <person name="Parody-Merino A.M."/>
            <person name="Battley P.F."/>
            <person name="Fidler A.E."/>
            <person name="Prosdocimi F."/>
        </authorList>
    </citation>
    <scope>NUCLEOTIDE SEQUENCE [LARGE SCALE GENOMIC DNA]</scope>
</reference>
<evidence type="ECO:0000256" key="1">
    <source>
        <dbReference type="ARBA" id="ARBA00022737"/>
    </source>
</evidence>
<dbReference type="SUPFAM" id="SSF46966">
    <property type="entry name" value="Spectrin repeat"/>
    <property type="match status" value="6"/>
</dbReference>
<dbReference type="CDD" id="cd00176">
    <property type="entry name" value="SPEC"/>
    <property type="match status" value="4"/>
</dbReference>
<dbReference type="Proteomes" id="UP000233556">
    <property type="component" value="Unassembled WGS sequence"/>
</dbReference>
<evidence type="ECO:0000259" key="5">
    <source>
        <dbReference type="PROSITE" id="PS50021"/>
    </source>
</evidence>
<sequence length="1108" mass="125865">MVGKATLPWLRPQDASQWRGRAPPRHSRPELVDFQNLTKSNARHNLEHAFSVAERHLGITPLLDPEDVFTENPDEKSIITYVVAFYHYFSKMKVLEVEGRRLGKVIEHAKETERMIEGYGGLASDLLTWIEQTIASLNSRSFANSLAGVQHQLQAFSTYRTVEKPPKFQEKGNLEVLLFTIQSRMRANNQRVYTPHEGRLVSDINRSDACHLWMGAKETWLGQLEVPQALEDLDVAQHRLDGLEQEMATVASQIAAVNQAADGLLASGHPRSPQVRQCQEQLNERWDRFRELVAERRRAVGSALRLLNYRLEGEETRQWLQSKAQVVRATAELGRDLAGILATQRKLYGIERELVVAKDRLAALRSQADRLAEERPEAAGEVAERLAATTAAWDELQEALGEQAASLGEAGQLRSFLQDLDDFQAWLFGAQKAVAAADEMPATLAEAEELLRQHEAARRDAEEHAAAFAALLEAGERVVGEQEDPQYEGLRQRLRGVEVGWAALGRMAETRHRFLTQCRGFQEFLRDAKQAEILLANQEYTLAHLELPATLEGSDAALRRFQEFRAGMESSAEKVPEAVANGNKLVAEGNIFSEKIAEKCQALQERHRAVMAKAEEAAGLLQDNHELQTFLQSCRELDAWVDEKMLTAQDTSYGEARGLHSKWQKHQAFMAELASNQGWLEKIEMEGKELVSRKPQHGEVVTRRLEELRRRWDGLRGAAEEKGRQLFEANRSALYAQSYQELESWLGRAKEELRAAEQAKDLTATNLLLKRLKRLEEQVGARMKELEELEWQGPTPAGDVPDGDGQEQRLRQRFLELLEPLEKRRKELETAKAMYQLGRDLEDETDEESGLVMLKRHVRQQRSIEDYGQTIKELAGRAQQLLAAGHPEGEQIIRLQGQVDKHYAGLKEAAEERRRRLENMSHLFQLKREVEDLEQWIAERDVVASSQEMGQDLDHVTLLREKFREFARETGSVGQERVDRVNLTIEDLIDAGHVEAATMAEWKDGLNESWADLLELIDTRMQLLAASYDLHKYFYDGGELLALIAARRQELPQDLGEDAGTVEAFHRMHSAFERDLQLLETQGFLSNLPLRSSKSMRMKSRDEGRAPP</sequence>
<keyword evidence="1" id="KW-0677">Repeat</keyword>
<dbReference type="InterPro" id="IPR036872">
    <property type="entry name" value="CH_dom_sf"/>
</dbReference>
<dbReference type="AlphaFoldDB" id="A0A2I0TF64"/>
<keyword evidence="7" id="KW-1185">Reference proteome</keyword>
<dbReference type="InterPro" id="IPR002017">
    <property type="entry name" value="Spectrin_repeat"/>
</dbReference>